<reference evidence="1 3" key="2">
    <citation type="journal article" date="2013" name="Nature">
        <title>Insights into bilaterian evolution from three spiralian genomes.</title>
        <authorList>
            <person name="Simakov O."/>
            <person name="Marletaz F."/>
            <person name="Cho S.J."/>
            <person name="Edsinger-Gonzales E."/>
            <person name="Havlak P."/>
            <person name="Hellsten U."/>
            <person name="Kuo D.H."/>
            <person name="Larsson T."/>
            <person name="Lv J."/>
            <person name="Arendt D."/>
            <person name="Savage R."/>
            <person name="Osoegawa K."/>
            <person name="de Jong P."/>
            <person name="Grimwood J."/>
            <person name="Chapman J.A."/>
            <person name="Shapiro H."/>
            <person name="Aerts A."/>
            <person name="Otillar R.P."/>
            <person name="Terry A.Y."/>
            <person name="Boore J.L."/>
            <person name="Grigoriev I.V."/>
            <person name="Lindberg D.R."/>
            <person name="Seaver E.C."/>
            <person name="Weisblat D.A."/>
            <person name="Putnam N.H."/>
            <person name="Rokhsar D.S."/>
        </authorList>
    </citation>
    <scope>NUCLEOTIDE SEQUENCE</scope>
    <source>
        <strain evidence="1 3">I ESC-2004</strain>
    </source>
</reference>
<name>R7UMW8_CAPTE</name>
<protein>
    <submittedName>
        <fullName evidence="1 2">Uncharacterized protein</fullName>
    </submittedName>
</protein>
<organism evidence="1">
    <name type="scientific">Capitella teleta</name>
    <name type="common">Polychaete worm</name>
    <dbReference type="NCBI Taxonomy" id="283909"/>
    <lineage>
        <taxon>Eukaryota</taxon>
        <taxon>Metazoa</taxon>
        <taxon>Spiralia</taxon>
        <taxon>Lophotrochozoa</taxon>
        <taxon>Annelida</taxon>
        <taxon>Polychaeta</taxon>
        <taxon>Sedentaria</taxon>
        <taxon>Scolecida</taxon>
        <taxon>Capitellidae</taxon>
        <taxon>Capitella</taxon>
    </lineage>
</organism>
<keyword evidence="3" id="KW-1185">Reference proteome</keyword>
<dbReference type="AlphaFoldDB" id="R7UMW8"/>
<reference evidence="3" key="1">
    <citation type="submission" date="2012-12" db="EMBL/GenBank/DDBJ databases">
        <authorList>
            <person name="Hellsten U."/>
            <person name="Grimwood J."/>
            <person name="Chapman J.A."/>
            <person name="Shapiro H."/>
            <person name="Aerts A."/>
            <person name="Otillar R.P."/>
            <person name="Terry A.Y."/>
            <person name="Boore J.L."/>
            <person name="Simakov O."/>
            <person name="Marletaz F."/>
            <person name="Cho S.-J."/>
            <person name="Edsinger-Gonzales E."/>
            <person name="Havlak P."/>
            <person name="Kuo D.-H."/>
            <person name="Larsson T."/>
            <person name="Lv J."/>
            <person name="Arendt D."/>
            <person name="Savage R."/>
            <person name="Osoegawa K."/>
            <person name="de Jong P."/>
            <person name="Lindberg D.R."/>
            <person name="Seaver E.C."/>
            <person name="Weisblat D.A."/>
            <person name="Putnam N.H."/>
            <person name="Grigoriev I.V."/>
            <person name="Rokhsar D.S."/>
        </authorList>
    </citation>
    <scope>NUCLEOTIDE SEQUENCE</scope>
    <source>
        <strain evidence="3">I ESC-2004</strain>
    </source>
</reference>
<evidence type="ECO:0000313" key="3">
    <source>
        <dbReference type="Proteomes" id="UP000014760"/>
    </source>
</evidence>
<proteinExistence type="predicted"/>
<evidence type="ECO:0000313" key="1">
    <source>
        <dbReference type="EMBL" id="ELU07884.1"/>
    </source>
</evidence>
<dbReference type="HOGENOM" id="CLU_1241157_0_0_1"/>
<dbReference type="EnsemblMetazoa" id="CapteT207881">
    <property type="protein sequence ID" value="CapteP207881"/>
    <property type="gene ID" value="CapteG207881"/>
</dbReference>
<gene>
    <name evidence="1" type="ORF">CAPTEDRAFT_207881</name>
</gene>
<accession>R7UMW8</accession>
<sequence>MKHISFFTNKIYPTNLLTQVKLKANQHTQQTLLQNSKNATTAPHQIPFVTTYHPEINKIHNILKKNWTILSSTSRFGDCPLLSLRNNANLKKLLVRSNIHDEPEFPCGRTHQPKDTKAMKRLFASEKVLSGNFLAKKLLLLSNNRKCEVMLKCSSSWCSVKFLVMANLEIGGNDLDSELPRVFSLEIVVAKQQPEMRGGLNYIRKIYEKEMAALWPEKHYGER</sequence>
<dbReference type="Proteomes" id="UP000014760">
    <property type="component" value="Unassembled WGS sequence"/>
</dbReference>
<dbReference type="EMBL" id="AMQN01022057">
    <property type="status" value="NOT_ANNOTATED_CDS"/>
    <property type="molecule type" value="Genomic_DNA"/>
</dbReference>
<dbReference type="EMBL" id="KB299548">
    <property type="protein sequence ID" value="ELU07884.1"/>
    <property type="molecule type" value="Genomic_DNA"/>
</dbReference>
<reference evidence="2" key="3">
    <citation type="submission" date="2015-06" db="UniProtKB">
        <authorList>
            <consortium name="EnsemblMetazoa"/>
        </authorList>
    </citation>
    <scope>IDENTIFICATION</scope>
</reference>
<evidence type="ECO:0000313" key="2">
    <source>
        <dbReference type="EnsemblMetazoa" id="CapteP207881"/>
    </source>
</evidence>
<dbReference type="OrthoDB" id="6131042at2759"/>